<dbReference type="Pfam" id="PF25019">
    <property type="entry name" value="LRR_R13L1-DRL21"/>
    <property type="match status" value="1"/>
</dbReference>
<organism evidence="2 3">
    <name type="scientific">Juglans regia</name>
    <name type="common">English walnut</name>
    <dbReference type="NCBI Taxonomy" id="51240"/>
    <lineage>
        <taxon>Eukaryota</taxon>
        <taxon>Viridiplantae</taxon>
        <taxon>Streptophyta</taxon>
        <taxon>Embryophyta</taxon>
        <taxon>Tracheophyta</taxon>
        <taxon>Spermatophyta</taxon>
        <taxon>Magnoliopsida</taxon>
        <taxon>eudicotyledons</taxon>
        <taxon>Gunneridae</taxon>
        <taxon>Pentapetalae</taxon>
        <taxon>rosids</taxon>
        <taxon>fabids</taxon>
        <taxon>Fagales</taxon>
        <taxon>Juglandaceae</taxon>
        <taxon>Juglans</taxon>
    </lineage>
</organism>
<dbReference type="RefSeq" id="XP_035546224.1">
    <property type="nucleotide sequence ID" value="XM_035690331.1"/>
</dbReference>
<dbReference type="InterPro" id="IPR056789">
    <property type="entry name" value="LRR_R13L1-DRL21"/>
</dbReference>
<dbReference type="PANTHER" id="PTHR47186:SF26">
    <property type="entry name" value="LEUCINE-RICH REPEAT DOMAIN, L DOMAIN-CONTAINING PROTEIN-RELATED"/>
    <property type="match status" value="1"/>
</dbReference>
<gene>
    <name evidence="3" type="primary">LOC118343671</name>
</gene>
<dbReference type="STRING" id="51240.A0A2I4EFG6"/>
<dbReference type="OrthoDB" id="1896560at2759"/>
<dbReference type="SUPFAM" id="SSF52058">
    <property type="entry name" value="L domain-like"/>
    <property type="match status" value="2"/>
</dbReference>
<evidence type="ECO:0000259" key="1">
    <source>
        <dbReference type="Pfam" id="PF25019"/>
    </source>
</evidence>
<sequence>MGRLKCLQTLTKFIVSKHNGSRIGELGKLLKLKGKLSIWDLQNVESVKDALDANLKDRNYLEELVLQWNDTSDKLNISDIQRGVLENLQPHKNLKRLTINNYDGESFPNWIGLPLFSNITYLDLRNCKYCCALPPLGQLSSLNELFIDGFDEVVKVGPEFYGNNSSTMKPFGMLKSLRLENMSKWEEWFPFCAENEGGAFPRLEKLYIVMCPELRGRLPVHLPSLVKLEISKCSHLESSLPIELFPKLTRLDIIGCKDLESLAVSEQHEHDGITDLNSCLHTLIIDRGLSLISLPRGDSLSALKMLLINDCKKLELPMHRQYSSLSELSLTASCDSLTFFPLDLFPKLKSIKIYGCMNLKSLEQHGRDSVISQIKIHNCPNFVSFPKGGLRAPALTKFSIGGFNSLRSMPDKMHLLLPSLQSLEILDCPEVESFPEGGLPSNLKEITIHRCNKLNESRMGWGLQKLSSLVSLKIDGETEDVESFPGIGLLPSSLTHPGIYEFTHLKCLDNEGFQHLTFFNNWRSVAAPTSSTCQKRACLPPLTY</sequence>
<dbReference type="PANTHER" id="PTHR47186">
    <property type="entry name" value="LEUCINE-RICH REPEAT-CONTAINING PROTEIN 57"/>
    <property type="match status" value="1"/>
</dbReference>
<proteinExistence type="predicted"/>
<reference evidence="3" key="1">
    <citation type="submission" date="2025-08" db="UniProtKB">
        <authorList>
            <consortium name="RefSeq"/>
        </authorList>
    </citation>
    <scope>IDENTIFICATION</scope>
    <source>
        <tissue evidence="3">Leaves</tissue>
    </source>
</reference>
<dbReference type="GeneID" id="118343671"/>
<dbReference type="Gramene" id="Jr05_01310_p1">
    <property type="protein sequence ID" value="cds.Jr05_01310_p1"/>
    <property type="gene ID" value="Jr05_01310"/>
</dbReference>
<protein>
    <submittedName>
        <fullName evidence="3">Disease resistance protein At3g14460</fullName>
    </submittedName>
</protein>
<accession>A0A2I4EFG6</accession>
<dbReference type="KEGG" id="jre:118343671"/>
<dbReference type="InterPro" id="IPR032675">
    <property type="entry name" value="LRR_dom_sf"/>
</dbReference>
<dbReference type="Gene3D" id="3.80.10.10">
    <property type="entry name" value="Ribonuclease Inhibitor"/>
    <property type="match status" value="2"/>
</dbReference>
<name>A0A2I4EFG6_JUGRE</name>
<dbReference type="Proteomes" id="UP000235220">
    <property type="component" value="Chromosome 5"/>
</dbReference>
<dbReference type="AlphaFoldDB" id="A0A2I4EFG6"/>
<evidence type="ECO:0000313" key="3">
    <source>
        <dbReference type="RefSeq" id="XP_035546224.1"/>
    </source>
</evidence>
<keyword evidence="2" id="KW-1185">Reference proteome</keyword>
<evidence type="ECO:0000313" key="2">
    <source>
        <dbReference type="Proteomes" id="UP000235220"/>
    </source>
</evidence>
<feature type="domain" description="R13L1/DRL21-like LRR repeat region" evidence="1">
    <location>
        <begin position="23"/>
        <end position="149"/>
    </location>
</feature>